<dbReference type="OrthoDB" id="264333at2"/>
<dbReference type="Proteomes" id="UP000005695">
    <property type="component" value="Unassembled WGS sequence"/>
</dbReference>
<dbReference type="Gene3D" id="3.40.50.150">
    <property type="entry name" value="Vaccinia Virus protein VP39"/>
    <property type="match status" value="1"/>
</dbReference>
<protein>
    <recommendedName>
        <fullName evidence="3">Histidine kinase</fullName>
    </recommendedName>
</protein>
<dbReference type="CDD" id="cd02440">
    <property type="entry name" value="AdoMet_MTases"/>
    <property type="match status" value="1"/>
</dbReference>
<dbReference type="InterPro" id="IPR029063">
    <property type="entry name" value="SAM-dependent_MTases_sf"/>
</dbReference>
<organism evidence="1 2">
    <name type="scientific">Desulfuromonas acetoxidans (strain DSM 684 / 11070)</name>
    <dbReference type="NCBI Taxonomy" id="281689"/>
    <lineage>
        <taxon>Bacteria</taxon>
        <taxon>Pseudomonadati</taxon>
        <taxon>Thermodesulfobacteriota</taxon>
        <taxon>Desulfuromonadia</taxon>
        <taxon>Desulfuromonadales</taxon>
        <taxon>Desulfuromonadaceae</taxon>
        <taxon>Desulfuromonas</taxon>
    </lineage>
</organism>
<accession>Q1K0C6</accession>
<evidence type="ECO:0008006" key="3">
    <source>
        <dbReference type="Google" id="ProtNLM"/>
    </source>
</evidence>
<dbReference type="AlphaFoldDB" id="Q1K0C6"/>
<dbReference type="SUPFAM" id="SSF53335">
    <property type="entry name" value="S-adenosyl-L-methionine-dependent methyltransferases"/>
    <property type="match status" value="1"/>
</dbReference>
<comment type="caution">
    <text evidence="1">The sequence shown here is derived from an EMBL/GenBank/DDBJ whole genome shotgun (WGS) entry which is preliminary data.</text>
</comment>
<evidence type="ECO:0000313" key="2">
    <source>
        <dbReference type="Proteomes" id="UP000005695"/>
    </source>
</evidence>
<proteinExistence type="predicted"/>
<dbReference type="PANTHER" id="PTHR14614:SF130">
    <property type="entry name" value="PROTEIN-LYSINE N-METHYLTRANSFERASE EEF2KMT"/>
    <property type="match status" value="1"/>
</dbReference>
<sequence>MAMFRVKYQTIEFGDVDIHVRILRDRQQFNDDQGKAEQLGISSAVWPIFGQVWPSGNVLAHYMFTYPLKKQRILEVGCGIGLSSLVLNHRHADITATDYHPEVAGFLEENTRLNENKAIPFVRTGWNDDQSNLGLFDLIIGSDILYEHEHVELLSEFINQHASPHCTIILVDPGRGHHARFSKKMASLGYEHSQHKPEDIDYLDEPFKGVILKYVR</sequence>
<dbReference type="Pfam" id="PF10294">
    <property type="entry name" value="Methyltransf_16"/>
    <property type="match status" value="1"/>
</dbReference>
<dbReference type="EMBL" id="AAEW02000007">
    <property type="protein sequence ID" value="EAT16015.1"/>
    <property type="molecule type" value="Genomic_DNA"/>
</dbReference>
<keyword evidence="2" id="KW-1185">Reference proteome</keyword>
<gene>
    <name evidence="1" type="ORF">Dace_2315</name>
</gene>
<dbReference type="RefSeq" id="WP_005999889.1">
    <property type="nucleotide sequence ID" value="NZ_AAEW02000007.1"/>
</dbReference>
<reference evidence="1" key="1">
    <citation type="submission" date="2006-05" db="EMBL/GenBank/DDBJ databases">
        <title>Annotation of the draft genome assembly of Desulfuromonas acetoxidans DSM 684.</title>
        <authorList>
            <consortium name="US DOE Joint Genome Institute (JGI-ORNL)"/>
            <person name="Larimer F."/>
            <person name="Land M."/>
            <person name="Hauser L."/>
        </authorList>
    </citation>
    <scope>NUCLEOTIDE SEQUENCE [LARGE SCALE GENOMIC DNA]</scope>
    <source>
        <strain evidence="1">DSM 684</strain>
    </source>
</reference>
<dbReference type="InterPro" id="IPR019410">
    <property type="entry name" value="Methyltransf_16"/>
</dbReference>
<evidence type="ECO:0000313" key="1">
    <source>
        <dbReference type="EMBL" id="EAT16015.1"/>
    </source>
</evidence>
<reference evidence="1" key="2">
    <citation type="submission" date="2006-05" db="EMBL/GenBank/DDBJ databases">
        <title>Sequencing of the draft genome and assembly of Desulfuromonas acetoxidans DSM 684.</title>
        <authorList>
            <consortium name="US DOE Joint Genome Institute (JGI-PGF)"/>
            <person name="Copeland A."/>
            <person name="Lucas S."/>
            <person name="Lapidus A."/>
            <person name="Barry K."/>
            <person name="Detter J.C."/>
            <person name="Glavina del Rio T."/>
            <person name="Hammon N."/>
            <person name="Israni S."/>
            <person name="Dalin E."/>
            <person name="Tice H."/>
            <person name="Bruce D."/>
            <person name="Pitluck S."/>
            <person name="Richardson P."/>
        </authorList>
    </citation>
    <scope>NUCLEOTIDE SEQUENCE [LARGE SCALE GENOMIC DNA]</scope>
    <source>
        <strain evidence="1">DSM 684</strain>
    </source>
</reference>
<dbReference type="PANTHER" id="PTHR14614">
    <property type="entry name" value="HEPATOCELLULAR CARCINOMA-ASSOCIATED ANTIGEN"/>
    <property type="match status" value="1"/>
</dbReference>
<name>Q1K0C6_DESA6</name>